<feature type="transmembrane region" description="Helical" evidence="1">
    <location>
        <begin position="20"/>
        <end position="40"/>
    </location>
</feature>
<dbReference type="Proteomes" id="UP000324104">
    <property type="component" value="Unassembled WGS sequence"/>
</dbReference>
<keyword evidence="4" id="KW-1185">Reference proteome</keyword>
<feature type="transmembrane region" description="Helical" evidence="1">
    <location>
        <begin position="46"/>
        <end position="64"/>
    </location>
</feature>
<keyword evidence="1" id="KW-0472">Membrane</keyword>
<evidence type="ECO:0000259" key="2">
    <source>
        <dbReference type="Pfam" id="PF03779"/>
    </source>
</evidence>
<dbReference type="InterPro" id="IPR005530">
    <property type="entry name" value="SPW"/>
</dbReference>
<dbReference type="RefSeq" id="WP_149081286.1">
    <property type="nucleotide sequence ID" value="NZ_VTAW01000010.1"/>
</dbReference>
<gene>
    <name evidence="3" type="ORF">FYC77_09595</name>
</gene>
<evidence type="ECO:0000313" key="4">
    <source>
        <dbReference type="Proteomes" id="UP000324104"/>
    </source>
</evidence>
<evidence type="ECO:0000313" key="3">
    <source>
        <dbReference type="EMBL" id="TYT62199.1"/>
    </source>
</evidence>
<evidence type="ECO:0000256" key="1">
    <source>
        <dbReference type="SAM" id="Phobius"/>
    </source>
</evidence>
<proteinExistence type="predicted"/>
<name>A0A5D5AKA8_9EURY</name>
<sequence>MSDRTPAAGTSPIAQRTAGLAAGLGFLLVISGVFLTGFGWIIVNNVITGAIVAVAAAYTAAVPSGGRLPRIAPPAVVVLAGLWAIASPFVLGVEQGLLFWATVVLGVLIAVLALVSIYGSTQRTDRTAADVSS</sequence>
<accession>A0A5D5AKA8</accession>
<keyword evidence="1" id="KW-1133">Transmembrane helix</keyword>
<protein>
    <recommendedName>
        <fullName evidence="2">SPW repeat-containing integral membrane domain-containing protein</fullName>
    </recommendedName>
</protein>
<dbReference type="EMBL" id="VTAW01000010">
    <property type="protein sequence ID" value="TYT62199.1"/>
    <property type="molecule type" value="Genomic_DNA"/>
</dbReference>
<organism evidence="3 4">
    <name type="scientific">Natrialba swarupiae</name>
    <dbReference type="NCBI Taxonomy" id="2448032"/>
    <lineage>
        <taxon>Archaea</taxon>
        <taxon>Methanobacteriati</taxon>
        <taxon>Methanobacteriota</taxon>
        <taxon>Stenosarchaea group</taxon>
        <taxon>Halobacteria</taxon>
        <taxon>Halobacteriales</taxon>
        <taxon>Natrialbaceae</taxon>
        <taxon>Natrialba</taxon>
    </lineage>
</organism>
<feature type="domain" description="SPW repeat-containing integral membrane" evidence="2">
    <location>
        <begin position="19"/>
        <end position="114"/>
    </location>
</feature>
<dbReference type="Pfam" id="PF03779">
    <property type="entry name" value="SPW"/>
    <property type="match status" value="1"/>
</dbReference>
<keyword evidence="1" id="KW-0812">Transmembrane</keyword>
<feature type="transmembrane region" description="Helical" evidence="1">
    <location>
        <begin position="97"/>
        <end position="118"/>
    </location>
</feature>
<dbReference type="AlphaFoldDB" id="A0A5D5AKA8"/>
<comment type="caution">
    <text evidence="3">The sequence shown here is derived from an EMBL/GenBank/DDBJ whole genome shotgun (WGS) entry which is preliminary data.</text>
</comment>
<feature type="transmembrane region" description="Helical" evidence="1">
    <location>
        <begin position="71"/>
        <end position="91"/>
    </location>
</feature>
<reference evidence="3 4" key="1">
    <citation type="submission" date="2019-08" db="EMBL/GenBank/DDBJ databases">
        <title>Archaea genome.</title>
        <authorList>
            <person name="Kajale S."/>
            <person name="Shouche Y."/>
            <person name="Deshpande N."/>
            <person name="Sharma A."/>
        </authorList>
    </citation>
    <scope>NUCLEOTIDE SEQUENCE [LARGE SCALE GENOMIC DNA]</scope>
    <source>
        <strain evidence="3 4">ESP3B_9</strain>
    </source>
</reference>